<dbReference type="SMART" id="SM00164">
    <property type="entry name" value="TBC"/>
    <property type="match status" value="1"/>
</dbReference>
<dbReference type="AlphaFoldDB" id="A0A6J3M8Q7"/>
<name>A0A6J3M8Q7_9PEZI</name>
<keyword evidence="3" id="KW-1185">Reference proteome</keyword>
<dbReference type="FunFam" id="1.10.10.750:FF:000013">
    <property type="entry name" value="Similar to TBC domain protein"/>
    <property type="match status" value="1"/>
</dbReference>
<protein>
    <submittedName>
        <fullName evidence="4">RabGAP/TBC</fullName>
    </submittedName>
</protein>
<reference evidence="4" key="3">
    <citation type="submission" date="2025-08" db="UniProtKB">
        <authorList>
            <consortium name="RefSeq"/>
        </authorList>
    </citation>
    <scope>IDENTIFICATION</scope>
    <source>
        <strain evidence="4">CBS 342.82</strain>
    </source>
</reference>
<evidence type="ECO:0000259" key="2">
    <source>
        <dbReference type="PROSITE" id="PS50086"/>
    </source>
</evidence>
<dbReference type="Pfam" id="PF00566">
    <property type="entry name" value="RabGAP-TBC"/>
    <property type="match status" value="1"/>
</dbReference>
<dbReference type="SUPFAM" id="SSF47923">
    <property type="entry name" value="Ypt/Rab-GAP domain of gyp1p"/>
    <property type="match status" value="2"/>
</dbReference>
<dbReference type="Gene3D" id="1.10.472.80">
    <property type="entry name" value="Ypt/Rab-GAP domain of gyp1p, domain 3"/>
    <property type="match status" value="1"/>
</dbReference>
<dbReference type="RefSeq" id="XP_033461416.1">
    <property type="nucleotide sequence ID" value="XM_033602195.1"/>
</dbReference>
<dbReference type="InterPro" id="IPR050302">
    <property type="entry name" value="Rab_GAP_TBC_domain"/>
</dbReference>
<feature type="compositionally biased region" description="Polar residues" evidence="1">
    <location>
        <begin position="42"/>
        <end position="61"/>
    </location>
</feature>
<feature type="region of interest" description="Disordered" evidence="1">
    <location>
        <begin position="1"/>
        <end position="107"/>
    </location>
</feature>
<evidence type="ECO:0000313" key="3">
    <source>
        <dbReference type="Proteomes" id="UP000504637"/>
    </source>
</evidence>
<reference evidence="4" key="2">
    <citation type="submission" date="2020-04" db="EMBL/GenBank/DDBJ databases">
        <authorList>
            <consortium name="NCBI Genome Project"/>
        </authorList>
    </citation>
    <scope>NUCLEOTIDE SEQUENCE</scope>
    <source>
        <strain evidence="4">CBS 342.82</strain>
    </source>
</reference>
<accession>A0A6J3M8Q7</accession>
<dbReference type="GO" id="GO:0005096">
    <property type="term" value="F:GTPase activator activity"/>
    <property type="evidence" value="ECO:0007669"/>
    <property type="project" value="TreeGrafter"/>
</dbReference>
<feature type="region of interest" description="Disordered" evidence="1">
    <location>
        <begin position="217"/>
        <end position="238"/>
    </location>
</feature>
<feature type="domain" description="Rab-GAP TBC" evidence="2">
    <location>
        <begin position="271"/>
        <end position="479"/>
    </location>
</feature>
<dbReference type="GO" id="GO:0031267">
    <property type="term" value="F:small GTPase binding"/>
    <property type="evidence" value="ECO:0007669"/>
    <property type="project" value="TreeGrafter"/>
</dbReference>
<dbReference type="PANTHER" id="PTHR47219">
    <property type="entry name" value="RAB GTPASE-ACTIVATING PROTEIN 1-LIKE"/>
    <property type="match status" value="1"/>
</dbReference>
<proteinExistence type="predicted"/>
<dbReference type="OrthoDB" id="289721at2759"/>
<dbReference type="PROSITE" id="PS50086">
    <property type="entry name" value="TBC_RABGAP"/>
    <property type="match status" value="1"/>
</dbReference>
<evidence type="ECO:0000313" key="4">
    <source>
        <dbReference type="RefSeq" id="XP_033461416.1"/>
    </source>
</evidence>
<dbReference type="GeneID" id="54359995"/>
<feature type="compositionally biased region" description="Acidic residues" evidence="1">
    <location>
        <begin position="13"/>
        <end position="30"/>
    </location>
</feature>
<reference evidence="4" key="1">
    <citation type="submission" date="2020-01" db="EMBL/GenBank/DDBJ databases">
        <authorList>
            <consortium name="DOE Joint Genome Institute"/>
            <person name="Haridas S."/>
            <person name="Albert R."/>
            <person name="Binder M."/>
            <person name="Bloem J."/>
            <person name="Labutti K."/>
            <person name="Salamov A."/>
            <person name="Andreopoulos B."/>
            <person name="Baker S.E."/>
            <person name="Barry K."/>
            <person name="Bills G."/>
            <person name="Bluhm B.H."/>
            <person name="Cannon C."/>
            <person name="Castanera R."/>
            <person name="Culley D.E."/>
            <person name="Daum C."/>
            <person name="Ezra D."/>
            <person name="Gonzalez J.B."/>
            <person name="Henrissat B."/>
            <person name="Kuo A."/>
            <person name="Liang C."/>
            <person name="Lipzen A."/>
            <person name="Lutzoni F."/>
            <person name="Magnuson J."/>
            <person name="Mondo S."/>
            <person name="Nolan M."/>
            <person name="Ohm R."/>
            <person name="Pangilinan J."/>
            <person name="Park H.-J."/>
            <person name="Ramirez L."/>
            <person name="Alfaro M."/>
            <person name="Sun H."/>
            <person name="Tritt A."/>
            <person name="Yoshinaga Y."/>
            <person name="Zwiers L.-H."/>
            <person name="Turgeon B.G."/>
            <person name="Goodwin S.B."/>
            <person name="Spatafora J.W."/>
            <person name="Crous P.W."/>
            <person name="Grigoriev I.V."/>
        </authorList>
    </citation>
    <scope>NUCLEOTIDE SEQUENCE</scope>
    <source>
        <strain evidence="4">CBS 342.82</strain>
    </source>
</reference>
<feature type="compositionally biased region" description="Basic and acidic residues" evidence="1">
    <location>
        <begin position="219"/>
        <end position="238"/>
    </location>
</feature>
<organism evidence="4">
    <name type="scientific">Dissoconium aciculare CBS 342.82</name>
    <dbReference type="NCBI Taxonomy" id="1314786"/>
    <lineage>
        <taxon>Eukaryota</taxon>
        <taxon>Fungi</taxon>
        <taxon>Dikarya</taxon>
        <taxon>Ascomycota</taxon>
        <taxon>Pezizomycotina</taxon>
        <taxon>Dothideomycetes</taxon>
        <taxon>Dothideomycetidae</taxon>
        <taxon>Mycosphaerellales</taxon>
        <taxon>Dissoconiaceae</taxon>
        <taxon>Dissoconium</taxon>
    </lineage>
</organism>
<dbReference type="InterPro" id="IPR035969">
    <property type="entry name" value="Rab-GAP_TBC_sf"/>
</dbReference>
<dbReference type="Gene3D" id="1.10.8.270">
    <property type="entry name" value="putative rabgap domain of human tbc1 domain family member 14 like domains"/>
    <property type="match status" value="1"/>
</dbReference>
<dbReference type="InterPro" id="IPR000195">
    <property type="entry name" value="Rab-GAP-TBC_dom"/>
</dbReference>
<gene>
    <name evidence="4" type="ORF">K489DRAFT_335720</name>
</gene>
<dbReference type="PANTHER" id="PTHR47219:SF15">
    <property type="entry name" value="TBC1 DOMAIN FAMILY MEMBER 12 ISOFORM X1"/>
    <property type="match status" value="1"/>
</dbReference>
<dbReference type="Proteomes" id="UP000504637">
    <property type="component" value="Unplaced"/>
</dbReference>
<evidence type="ECO:0000256" key="1">
    <source>
        <dbReference type="SAM" id="MobiDB-lite"/>
    </source>
</evidence>
<sequence length="542" mass="61116">MSWQPGRKTVEQLEAEYNDDEDDEVPDEAILENVPMSPMPGHQQNYLRSPSTHSLRSTTPSPHRRPSYANLHSANIPKNARRPSAPPTTHPHSRTPRSPHRSKSWSDDLNLEAKRLSQALEVYAEKAAQDPAPASNRPMSLTAPKSPLRATFSKRNKSVAEIPTFPPIQTSVVTLDPIPISKEKEAVLTRTRPSWLPPKSKKEEKRHLKEFQQMMARAAEAEKKRAAKDQEAQETREEMQDSIARIWEQHVLPNWDAVVREPRTRELWWRGVTPHNRGQVWSRAIGNELELTAASYSAALSRAHTLESSISTLPVEDRAHHKEAAWFDAITRDVPNVLPEERVFQMGGRLHAQLRDVLKAYAMYRSDVGYVYGTHLIAGLLVLYLPNDPAAAFVVLANMLNRPLPLAFLVHDPVAMARTHELVLSTLRYKFPSLHDHLTSSALGLQPDEYLDPLFRCLFAYNLPSSHVARIWDLYAFEGDRALIRAAVAVLGCLESKLYGSKEEVLNVISWRCEAAWDLGDEEVFVKAVREAGKVDGKGGEN</sequence>
<dbReference type="Gene3D" id="1.10.10.750">
    <property type="entry name" value="Ypt/Rab-GAP domain of gyp1p, domain 1"/>
    <property type="match status" value="1"/>
</dbReference>
<feature type="compositionally biased region" description="Basic residues" evidence="1">
    <location>
        <begin position="91"/>
        <end position="103"/>
    </location>
</feature>